<organism evidence="3 4">
    <name type="scientific">Neolewinella lacunae</name>
    <dbReference type="NCBI Taxonomy" id="1517758"/>
    <lineage>
        <taxon>Bacteria</taxon>
        <taxon>Pseudomonadati</taxon>
        <taxon>Bacteroidota</taxon>
        <taxon>Saprospiria</taxon>
        <taxon>Saprospirales</taxon>
        <taxon>Lewinellaceae</taxon>
        <taxon>Neolewinella</taxon>
    </lineage>
</organism>
<dbReference type="Pfam" id="PF13483">
    <property type="entry name" value="Lactamase_B_3"/>
    <property type="match status" value="1"/>
</dbReference>
<dbReference type="SMART" id="SM00849">
    <property type="entry name" value="Lactamase_B"/>
    <property type="match status" value="1"/>
</dbReference>
<proteinExistence type="predicted"/>
<evidence type="ECO:0000313" key="4">
    <source>
        <dbReference type="Proteomes" id="UP000650081"/>
    </source>
</evidence>
<dbReference type="PANTHER" id="PTHR43546">
    <property type="entry name" value="UPF0173 METAL-DEPENDENT HYDROLASE MJ1163-RELATED"/>
    <property type="match status" value="1"/>
</dbReference>
<dbReference type="PROSITE" id="PS51257">
    <property type="entry name" value="PROKAR_LIPOPROTEIN"/>
    <property type="match status" value="1"/>
</dbReference>
<dbReference type="AlphaFoldDB" id="A0A923T8N2"/>
<feature type="chain" id="PRO_5036998113" evidence="1">
    <location>
        <begin position="22"/>
        <end position="256"/>
    </location>
</feature>
<dbReference type="InterPro" id="IPR036866">
    <property type="entry name" value="RibonucZ/Hydroxyglut_hydro"/>
</dbReference>
<feature type="signal peptide" evidence="1">
    <location>
        <begin position="1"/>
        <end position="21"/>
    </location>
</feature>
<dbReference type="SUPFAM" id="SSF56281">
    <property type="entry name" value="Metallo-hydrolase/oxidoreductase"/>
    <property type="match status" value="1"/>
</dbReference>
<dbReference type="PANTHER" id="PTHR43546:SF3">
    <property type="entry name" value="UPF0173 METAL-DEPENDENT HYDROLASE MJ1163"/>
    <property type="match status" value="1"/>
</dbReference>
<evidence type="ECO:0000259" key="2">
    <source>
        <dbReference type="SMART" id="SM00849"/>
    </source>
</evidence>
<reference evidence="3" key="1">
    <citation type="submission" date="2020-08" db="EMBL/GenBank/DDBJ databases">
        <title>Lewinella bacteria from marine environments.</title>
        <authorList>
            <person name="Zhong Y."/>
        </authorList>
    </citation>
    <scope>NUCLEOTIDE SEQUENCE</scope>
    <source>
        <strain evidence="3">KCTC 42187</strain>
    </source>
</reference>
<dbReference type="InterPro" id="IPR050114">
    <property type="entry name" value="UPF0173_UPF0282_UlaG_hydrolase"/>
</dbReference>
<protein>
    <submittedName>
        <fullName evidence="3">MBL fold metallo-hydrolase</fullName>
    </submittedName>
</protein>
<keyword evidence="4" id="KW-1185">Reference proteome</keyword>
<dbReference type="RefSeq" id="WP_187466821.1">
    <property type="nucleotide sequence ID" value="NZ_JACSIT010000104.1"/>
</dbReference>
<dbReference type="Gene3D" id="3.60.15.10">
    <property type="entry name" value="Ribonuclease Z/Hydroxyacylglutathione hydrolase-like"/>
    <property type="match status" value="1"/>
</dbReference>
<gene>
    <name evidence="3" type="ORF">H9S92_11275</name>
</gene>
<accession>A0A923T8N2</accession>
<sequence>MRFLIPILLAATLLSCGGSEAPEAGMNKDMVVEHPDGPVRMTPIFHAAVVLQEGSKTIFIDPYDDAARYDSFPSPDMVVITHTHGDHFNKEVLAGLDLSRAELFAPAAVTAEADSLGFAKITTLANGDDAPRGNVTITAVAAYNLPPSEDSFHPPGQFNGYVIEIGGERYYFSGDTEDVAEMRNLKDIDYAFVCMNQPYTMEMAAAADAVLEFKPRVVYPYHYRNGDGTFMDTKAFAALVNEGDKSIEVRLEDWYK</sequence>
<keyword evidence="1" id="KW-0732">Signal</keyword>
<dbReference type="Proteomes" id="UP000650081">
    <property type="component" value="Unassembled WGS sequence"/>
</dbReference>
<name>A0A923T8N2_9BACT</name>
<evidence type="ECO:0000313" key="3">
    <source>
        <dbReference type="EMBL" id="MBC6994749.1"/>
    </source>
</evidence>
<comment type="caution">
    <text evidence="3">The sequence shown here is derived from an EMBL/GenBank/DDBJ whole genome shotgun (WGS) entry which is preliminary data.</text>
</comment>
<dbReference type="InterPro" id="IPR001279">
    <property type="entry name" value="Metallo-B-lactamas"/>
</dbReference>
<dbReference type="EMBL" id="JACSIT010000104">
    <property type="protein sequence ID" value="MBC6994749.1"/>
    <property type="molecule type" value="Genomic_DNA"/>
</dbReference>
<feature type="domain" description="Metallo-beta-lactamase" evidence="2">
    <location>
        <begin position="45"/>
        <end position="222"/>
    </location>
</feature>
<evidence type="ECO:0000256" key="1">
    <source>
        <dbReference type="SAM" id="SignalP"/>
    </source>
</evidence>